<feature type="transmembrane region" description="Helical" evidence="1">
    <location>
        <begin position="68"/>
        <end position="91"/>
    </location>
</feature>
<protein>
    <submittedName>
        <fullName evidence="3">Acyltransferase family protein</fullName>
    </submittedName>
</protein>
<feature type="transmembrane region" description="Helical" evidence="1">
    <location>
        <begin position="9"/>
        <end position="27"/>
    </location>
</feature>
<organism evidence="3 4">
    <name type="scientific">Phocaeicola faecium</name>
    <dbReference type="NCBI Taxonomy" id="2762213"/>
    <lineage>
        <taxon>Bacteria</taxon>
        <taxon>Pseudomonadati</taxon>
        <taxon>Bacteroidota</taxon>
        <taxon>Bacteroidia</taxon>
        <taxon>Bacteroidales</taxon>
        <taxon>Bacteroidaceae</taxon>
        <taxon>Phocaeicola</taxon>
    </lineage>
</organism>
<dbReference type="RefSeq" id="WP_191710155.1">
    <property type="nucleotide sequence ID" value="NZ_JACSPQ010000006.1"/>
</dbReference>
<sequence>MKQRIKEIDYLKCTFILLMIVFHLVYIGDKYPYAKQLVYTFHMPAFLIISGYLMNINKSLRAFLHTMVWIFIPYAIMESGYIVMSAILPVRERVEELSFGVWIEKLLLHPLGPYWYLHTLMVCGITYFAVDRLTRKSRDPLVLPIILSLIYAAESMRLDIVSLPNALYFAMGCVMQRYGLRFTSFFRPSVWSVIPFTILACFPENLNKSVPGGIAITYLAVSLTLTLFRFLPARMKTICAYIGSHTLVLLIFSPVFTITVKPLAGMFGFDPSGMLFLFTALAITVTGCFALAWVIDRLHLSPFFWGKQTMLQPFPGRNDKLTEK</sequence>
<evidence type="ECO:0000313" key="3">
    <source>
        <dbReference type="EMBL" id="MBD8002171.1"/>
    </source>
</evidence>
<accession>A0ABR8VC12</accession>
<dbReference type="Proteomes" id="UP000616346">
    <property type="component" value="Unassembled WGS sequence"/>
</dbReference>
<dbReference type="PANTHER" id="PTHR37312">
    <property type="entry name" value="MEMBRANE-BOUND ACYLTRANSFERASE YKRP-RELATED"/>
    <property type="match status" value="1"/>
</dbReference>
<keyword evidence="1" id="KW-0812">Transmembrane</keyword>
<name>A0ABR8VC12_9BACT</name>
<dbReference type="InterPro" id="IPR002656">
    <property type="entry name" value="Acyl_transf_3_dom"/>
</dbReference>
<keyword evidence="1" id="KW-0472">Membrane</keyword>
<comment type="caution">
    <text evidence="3">The sequence shown here is derived from an EMBL/GenBank/DDBJ whole genome shotgun (WGS) entry which is preliminary data.</text>
</comment>
<keyword evidence="1" id="KW-1133">Transmembrane helix</keyword>
<gene>
    <name evidence="3" type="ORF">H9626_08075</name>
</gene>
<feature type="domain" description="Acyltransferase 3" evidence="2">
    <location>
        <begin position="6"/>
        <end position="293"/>
    </location>
</feature>
<dbReference type="InterPro" id="IPR052734">
    <property type="entry name" value="Nod_factor_acetyltransferase"/>
</dbReference>
<dbReference type="EMBL" id="JACSPQ010000006">
    <property type="protein sequence ID" value="MBD8002171.1"/>
    <property type="molecule type" value="Genomic_DNA"/>
</dbReference>
<feature type="transmembrane region" description="Helical" evidence="1">
    <location>
        <begin position="272"/>
        <end position="295"/>
    </location>
</feature>
<proteinExistence type="predicted"/>
<feature type="transmembrane region" description="Helical" evidence="1">
    <location>
        <begin position="185"/>
        <end position="206"/>
    </location>
</feature>
<feature type="transmembrane region" description="Helical" evidence="1">
    <location>
        <begin position="39"/>
        <end position="56"/>
    </location>
</feature>
<dbReference type="GO" id="GO:0016746">
    <property type="term" value="F:acyltransferase activity"/>
    <property type="evidence" value="ECO:0007669"/>
    <property type="project" value="UniProtKB-KW"/>
</dbReference>
<feature type="transmembrane region" description="Helical" evidence="1">
    <location>
        <begin position="238"/>
        <end position="260"/>
    </location>
</feature>
<feature type="transmembrane region" description="Helical" evidence="1">
    <location>
        <begin position="111"/>
        <end position="130"/>
    </location>
</feature>
<dbReference type="PANTHER" id="PTHR37312:SF1">
    <property type="entry name" value="MEMBRANE-BOUND ACYLTRANSFERASE YKRP-RELATED"/>
    <property type="match status" value="1"/>
</dbReference>
<keyword evidence="3" id="KW-0808">Transferase</keyword>
<reference evidence="3 4" key="1">
    <citation type="submission" date="2020-08" db="EMBL/GenBank/DDBJ databases">
        <title>A Genomic Blueprint of the Chicken Gut Microbiome.</title>
        <authorList>
            <person name="Gilroy R."/>
            <person name="Ravi A."/>
            <person name="Getino M."/>
            <person name="Pursley I."/>
            <person name="Horton D.L."/>
            <person name="Alikhan N.-F."/>
            <person name="Baker D."/>
            <person name="Gharbi K."/>
            <person name="Hall N."/>
            <person name="Watson M."/>
            <person name="Adriaenssens E.M."/>
            <person name="Foster-Nyarko E."/>
            <person name="Jarju S."/>
            <person name="Secka A."/>
            <person name="Antonio M."/>
            <person name="Oren A."/>
            <person name="Chaudhuri R."/>
            <person name="La Ragione R.M."/>
            <person name="Hildebrand F."/>
            <person name="Pallen M.J."/>
        </authorList>
    </citation>
    <scope>NUCLEOTIDE SEQUENCE [LARGE SCALE GENOMIC DNA]</scope>
    <source>
        <strain evidence="3 4">Sa1YUN3</strain>
    </source>
</reference>
<keyword evidence="4" id="KW-1185">Reference proteome</keyword>
<keyword evidence="3" id="KW-0012">Acyltransferase</keyword>
<evidence type="ECO:0000313" key="4">
    <source>
        <dbReference type="Proteomes" id="UP000616346"/>
    </source>
</evidence>
<evidence type="ECO:0000256" key="1">
    <source>
        <dbReference type="SAM" id="Phobius"/>
    </source>
</evidence>
<evidence type="ECO:0000259" key="2">
    <source>
        <dbReference type="Pfam" id="PF01757"/>
    </source>
</evidence>
<feature type="transmembrane region" description="Helical" evidence="1">
    <location>
        <begin position="212"/>
        <end position="231"/>
    </location>
</feature>
<dbReference type="Pfam" id="PF01757">
    <property type="entry name" value="Acyl_transf_3"/>
    <property type="match status" value="1"/>
</dbReference>